<dbReference type="OrthoDB" id="783251at2759"/>
<comment type="caution">
    <text evidence="2">The sequence shown here is derived from an EMBL/GenBank/DDBJ whole genome shotgun (WGS) entry which is preliminary data.</text>
</comment>
<organism evidence="2 3">
    <name type="scientific">Rhynchospora breviuscula</name>
    <dbReference type="NCBI Taxonomy" id="2022672"/>
    <lineage>
        <taxon>Eukaryota</taxon>
        <taxon>Viridiplantae</taxon>
        <taxon>Streptophyta</taxon>
        <taxon>Embryophyta</taxon>
        <taxon>Tracheophyta</taxon>
        <taxon>Spermatophyta</taxon>
        <taxon>Magnoliopsida</taxon>
        <taxon>Liliopsida</taxon>
        <taxon>Poales</taxon>
        <taxon>Cyperaceae</taxon>
        <taxon>Cyperoideae</taxon>
        <taxon>Rhynchosporeae</taxon>
        <taxon>Rhynchospora</taxon>
    </lineage>
</organism>
<evidence type="ECO:0000313" key="3">
    <source>
        <dbReference type="Proteomes" id="UP001151287"/>
    </source>
</evidence>
<dbReference type="AlphaFoldDB" id="A0A9Q0CNX5"/>
<sequence length="165" mass="18082">MASIVSHEQAPSMLNRIDRLDVMLGYLEQMHNGRKCGARSPAASTNSSGLLTGSDLNAGGDSSVTSSPKSLSRRRCRSMQEAMVEIQEKGTLFDRIDFLENRILKLEDEIEMERKESNGWGSPKASPRGLKRESDGWRSPKASPGKGLKRLVKSCVKGGSTKTNE</sequence>
<gene>
    <name evidence="2" type="ORF">LUZ63_005917</name>
</gene>
<feature type="region of interest" description="Disordered" evidence="1">
    <location>
        <begin position="34"/>
        <end position="76"/>
    </location>
</feature>
<dbReference type="PANTHER" id="PTHR34190">
    <property type="entry name" value="EXPRESSED PROTEIN"/>
    <property type="match status" value="1"/>
</dbReference>
<keyword evidence="3" id="KW-1185">Reference proteome</keyword>
<accession>A0A9Q0CNX5</accession>
<dbReference type="Proteomes" id="UP001151287">
    <property type="component" value="Unassembled WGS sequence"/>
</dbReference>
<feature type="region of interest" description="Disordered" evidence="1">
    <location>
        <begin position="112"/>
        <end position="165"/>
    </location>
</feature>
<dbReference type="PANTHER" id="PTHR34190:SF4">
    <property type="entry name" value="EXPRESSED PROTEIN"/>
    <property type="match status" value="1"/>
</dbReference>
<dbReference type="EMBL" id="JAMQYH010000002">
    <property type="protein sequence ID" value="KAJ1697405.1"/>
    <property type="molecule type" value="Genomic_DNA"/>
</dbReference>
<feature type="compositionally biased region" description="Polar residues" evidence="1">
    <location>
        <begin position="42"/>
        <end position="70"/>
    </location>
</feature>
<evidence type="ECO:0000313" key="2">
    <source>
        <dbReference type="EMBL" id="KAJ1697405.1"/>
    </source>
</evidence>
<name>A0A9Q0CNX5_9POAL</name>
<reference evidence="2" key="1">
    <citation type="journal article" date="2022" name="Cell">
        <title>Repeat-based holocentromeres influence genome architecture and karyotype evolution.</title>
        <authorList>
            <person name="Hofstatter P.G."/>
            <person name="Thangavel G."/>
            <person name="Lux T."/>
            <person name="Neumann P."/>
            <person name="Vondrak T."/>
            <person name="Novak P."/>
            <person name="Zhang M."/>
            <person name="Costa L."/>
            <person name="Castellani M."/>
            <person name="Scott A."/>
            <person name="Toegelov H."/>
            <person name="Fuchs J."/>
            <person name="Mata-Sucre Y."/>
            <person name="Dias Y."/>
            <person name="Vanzela A.L.L."/>
            <person name="Huettel B."/>
            <person name="Almeida C.C.S."/>
            <person name="Simkova H."/>
            <person name="Souza G."/>
            <person name="Pedrosa-Harand A."/>
            <person name="Macas J."/>
            <person name="Mayer K.F.X."/>
            <person name="Houben A."/>
            <person name="Marques A."/>
        </authorList>
    </citation>
    <scope>NUCLEOTIDE SEQUENCE</scope>
    <source>
        <strain evidence="2">RhyBre1mFocal</strain>
    </source>
</reference>
<protein>
    <submittedName>
        <fullName evidence="2">Uncharacterized protein</fullName>
    </submittedName>
</protein>
<proteinExistence type="predicted"/>
<evidence type="ECO:0000256" key="1">
    <source>
        <dbReference type="SAM" id="MobiDB-lite"/>
    </source>
</evidence>